<dbReference type="Proteomes" id="UP000009138">
    <property type="component" value="Unassembled WGS sequence"/>
</dbReference>
<feature type="region of interest" description="Disordered" evidence="1">
    <location>
        <begin position="120"/>
        <end position="151"/>
    </location>
</feature>
<name>I1C074_RHIO9</name>
<accession>I1C074</accession>
<evidence type="ECO:0000313" key="3">
    <source>
        <dbReference type="Proteomes" id="UP000009138"/>
    </source>
</evidence>
<proteinExistence type="predicted"/>
<dbReference type="RefSeq" id="XP_067517250.1">
    <property type="nucleotide sequence ID" value="XM_067661149.1"/>
</dbReference>
<dbReference type="GeneID" id="93613530"/>
<dbReference type="OrthoDB" id="2438256at2759"/>
<dbReference type="VEuPathDB" id="FungiDB:RO3G_06559"/>
<keyword evidence="3" id="KW-1185">Reference proteome</keyword>
<sequence length="151" mass="17479">MEAVKGRQPSSPSDLHQKAQSPQADFSPDMPDSQPNEHEAWGNIYPDADYSSQETAMSKQPPKDTKPQPPQQKSAWDKIREKNVPNSAWARIRLEAQHNPVDETSIAKARTEWANRLRENTEFGQEELPRTREDQFEQRRIRKNQFGDLLE</sequence>
<feature type="compositionally biased region" description="Basic and acidic residues" evidence="1">
    <location>
        <begin position="120"/>
        <end position="139"/>
    </location>
</feature>
<evidence type="ECO:0000313" key="2">
    <source>
        <dbReference type="EMBL" id="EIE81854.1"/>
    </source>
</evidence>
<evidence type="ECO:0000256" key="1">
    <source>
        <dbReference type="SAM" id="MobiDB-lite"/>
    </source>
</evidence>
<feature type="compositionally biased region" description="Polar residues" evidence="1">
    <location>
        <begin position="8"/>
        <end position="24"/>
    </location>
</feature>
<organism evidence="2 3">
    <name type="scientific">Rhizopus delemar (strain RA 99-880 / ATCC MYA-4621 / FGSC 9543 / NRRL 43880)</name>
    <name type="common">Mucormycosis agent</name>
    <name type="synonym">Rhizopus arrhizus var. delemar</name>
    <dbReference type="NCBI Taxonomy" id="246409"/>
    <lineage>
        <taxon>Eukaryota</taxon>
        <taxon>Fungi</taxon>
        <taxon>Fungi incertae sedis</taxon>
        <taxon>Mucoromycota</taxon>
        <taxon>Mucoromycotina</taxon>
        <taxon>Mucoromycetes</taxon>
        <taxon>Mucorales</taxon>
        <taxon>Mucorineae</taxon>
        <taxon>Rhizopodaceae</taxon>
        <taxon>Rhizopus</taxon>
    </lineage>
</organism>
<reference evidence="2 3" key="1">
    <citation type="journal article" date="2009" name="PLoS Genet.">
        <title>Genomic analysis of the basal lineage fungus Rhizopus oryzae reveals a whole-genome duplication.</title>
        <authorList>
            <person name="Ma L.-J."/>
            <person name="Ibrahim A.S."/>
            <person name="Skory C."/>
            <person name="Grabherr M.G."/>
            <person name="Burger G."/>
            <person name="Butler M."/>
            <person name="Elias M."/>
            <person name="Idnurm A."/>
            <person name="Lang B.F."/>
            <person name="Sone T."/>
            <person name="Abe A."/>
            <person name="Calvo S.E."/>
            <person name="Corrochano L.M."/>
            <person name="Engels R."/>
            <person name="Fu J."/>
            <person name="Hansberg W."/>
            <person name="Kim J.-M."/>
            <person name="Kodira C.D."/>
            <person name="Koehrsen M.J."/>
            <person name="Liu B."/>
            <person name="Miranda-Saavedra D."/>
            <person name="O'Leary S."/>
            <person name="Ortiz-Castellanos L."/>
            <person name="Poulter R."/>
            <person name="Rodriguez-Romero J."/>
            <person name="Ruiz-Herrera J."/>
            <person name="Shen Y.-Q."/>
            <person name="Zeng Q."/>
            <person name="Galagan J."/>
            <person name="Birren B.W."/>
            <person name="Cuomo C.A."/>
            <person name="Wickes B.L."/>
        </authorList>
    </citation>
    <scope>NUCLEOTIDE SEQUENCE [LARGE SCALE GENOMIC DNA]</scope>
    <source>
        <strain evidence="3">RA 99-880 / ATCC MYA-4621 / FGSC 9543 / NRRL 43880</strain>
    </source>
</reference>
<dbReference type="InParanoid" id="I1C074"/>
<gene>
    <name evidence="2" type="ORF">RO3G_06559</name>
</gene>
<protein>
    <submittedName>
        <fullName evidence="2">Uncharacterized protein</fullName>
    </submittedName>
</protein>
<feature type="region of interest" description="Disordered" evidence="1">
    <location>
        <begin position="1"/>
        <end position="83"/>
    </location>
</feature>
<dbReference type="EMBL" id="CH476735">
    <property type="protein sequence ID" value="EIE81854.1"/>
    <property type="molecule type" value="Genomic_DNA"/>
</dbReference>
<dbReference type="AlphaFoldDB" id="I1C074"/>